<protein>
    <recommendedName>
        <fullName evidence="2">Major facilitator superfamily (MFS) profile domain-containing protein</fullName>
    </recommendedName>
</protein>
<gene>
    <name evidence="3" type="ORF">GCM10010170_072250</name>
</gene>
<keyword evidence="1" id="KW-0472">Membrane</keyword>
<reference evidence="4" key="1">
    <citation type="journal article" date="2019" name="Int. J. Syst. Evol. Microbiol.">
        <title>The Global Catalogue of Microorganisms (GCM) 10K type strain sequencing project: providing services to taxonomists for standard genome sequencing and annotation.</title>
        <authorList>
            <consortium name="The Broad Institute Genomics Platform"/>
            <consortium name="The Broad Institute Genome Sequencing Center for Infectious Disease"/>
            <person name="Wu L."/>
            <person name="Ma J."/>
        </authorList>
    </citation>
    <scope>NUCLEOTIDE SEQUENCE [LARGE SCALE GENOMIC DNA]</scope>
    <source>
        <strain evidence="4">JCM 3272</strain>
    </source>
</reference>
<evidence type="ECO:0000259" key="2">
    <source>
        <dbReference type="PROSITE" id="PS50850"/>
    </source>
</evidence>
<proteinExistence type="predicted"/>
<evidence type="ECO:0000256" key="1">
    <source>
        <dbReference type="SAM" id="Phobius"/>
    </source>
</evidence>
<evidence type="ECO:0000313" key="4">
    <source>
        <dbReference type="Proteomes" id="UP001501444"/>
    </source>
</evidence>
<dbReference type="InterPro" id="IPR020846">
    <property type="entry name" value="MFS_dom"/>
</dbReference>
<feature type="domain" description="Major facilitator superfamily (MFS) profile" evidence="2">
    <location>
        <begin position="1"/>
        <end position="56"/>
    </location>
</feature>
<accession>A0ABP5U6B3</accession>
<keyword evidence="4" id="KW-1185">Reference proteome</keyword>
<comment type="caution">
    <text evidence="3">The sequence shown here is derived from an EMBL/GenBank/DDBJ whole genome shotgun (WGS) entry which is preliminary data.</text>
</comment>
<dbReference type="Proteomes" id="UP001501444">
    <property type="component" value="Unassembled WGS sequence"/>
</dbReference>
<feature type="transmembrane region" description="Helical" evidence="1">
    <location>
        <begin position="24"/>
        <end position="46"/>
    </location>
</feature>
<sequence length="56" mass="5565">MRAGEAVGGPLLERLADRVGQRRMLPPVAVVHLAAVVVAAAAGVSVPQLGAPAAAR</sequence>
<dbReference type="EMBL" id="BAAARV010000071">
    <property type="protein sequence ID" value="GAA2371027.1"/>
    <property type="molecule type" value="Genomic_DNA"/>
</dbReference>
<keyword evidence="1" id="KW-0812">Transmembrane</keyword>
<keyword evidence="1" id="KW-1133">Transmembrane helix</keyword>
<evidence type="ECO:0000313" key="3">
    <source>
        <dbReference type="EMBL" id="GAA2371027.1"/>
    </source>
</evidence>
<name>A0ABP5U6B3_9ACTN</name>
<dbReference type="RefSeq" id="WP_344617092.1">
    <property type="nucleotide sequence ID" value="NZ_BAAARV010000071.1"/>
</dbReference>
<organism evidence="3 4">
    <name type="scientific">Dactylosporangium salmoneum</name>
    <dbReference type="NCBI Taxonomy" id="53361"/>
    <lineage>
        <taxon>Bacteria</taxon>
        <taxon>Bacillati</taxon>
        <taxon>Actinomycetota</taxon>
        <taxon>Actinomycetes</taxon>
        <taxon>Micromonosporales</taxon>
        <taxon>Micromonosporaceae</taxon>
        <taxon>Dactylosporangium</taxon>
    </lineage>
</organism>
<dbReference type="PROSITE" id="PS50850">
    <property type="entry name" value="MFS"/>
    <property type="match status" value="1"/>
</dbReference>